<dbReference type="Proteomes" id="UP000004754">
    <property type="component" value="Unassembled WGS sequence"/>
</dbReference>
<sequence length="85" mass="9639">MTAAARVSGESERIPCFFYVQKMSKAELMFSHNNRRYKSAGSKGQNLLNFILLLRAGTPPFFGILKRRGTFWHIMAAAFVTLLIL</sequence>
<proteinExistence type="predicted"/>
<protein>
    <submittedName>
        <fullName evidence="1">Uncharacterized protein</fullName>
    </submittedName>
</protein>
<name>E6MJI6_9FIRM</name>
<dbReference type="STRING" id="887929.HMP0721_2171"/>
<dbReference type="HOGENOM" id="CLU_2510103_0_0_9"/>
<evidence type="ECO:0000313" key="2">
    <source>
        <dbReference type="Proteomes" id="UP000004754"/>
    </source>
</evidence>
<accession>E6MJI6</accession>
<reference evidence="1 2" key="1">
    <citation type="submission" date="2010-12" db="EMBL/GenBank/DDBJ databases">
        <authorList>
            <person name="Muzny D."/>
            <person name="Qin X."/>
            <person name="Deng J."/>
            <person name="Jiang H."/>
            <person name="Liu Y."/>
            <person name="Qu J."/>
            <person name="Song X.-Z."/>
            <person name="Zhang L."/>
            <person name="Thornton R."/>
            <person name="Coyle M."/>
            <person name="Francisco L."/>
            <person name="Jackson L."/>
            <person name="Javaid M."/>
            <person name="Korchina V."/>
            <person name="Kovar C."/>
            <person name="Mata R."/>
            <person name="Mathew T."/>
            <person name="Ngo R."/>
            <person name="Nguyen L."/>
            <person name="Nguyen N."/>
            <person name="Okwuonu G."/>
            <person name="Ongeri F."/>
            <person name="Pham C."/>
            <person name="Simmons D."/>
            <person name="Wilczek-Boney K."/>
            <person name="Hale W."/>
            <person name="Jakkamsetti A."/>
            <person name="Pham P."/>
            <person name="Ruth R."/>
            <person name="San Lucas F."/>
            <person name="Warren J."/>
            <person name="Zhang J."/>
            <person name="Zhao Z."/>
            <person name="Zhou C."/>
            <person name="Zhu D."/>
            <person name="Lee S."/>
            <person name="Bess C."/>
            <person name="Blankenburg K."/>
            <person name="Forbes L."/>
            <person name="Fu Q."/>
            <person name="Gubbala S."/>
            <person name="Hirani K."/>
            <person name="Jayaseelan J.C."/>
            <person name="Lara F."/>
            <person name="Munidasa M."/>
            <person name="Palculict T."/>
            <person name="Patil S."/>
            <person name="Pu L.-L."/>
            <person name="Saada N."/>
            <person name="Tang L."/>
            <person name="Weissenberger G."/>
            <person name="Zhu Y."/>
            <person name="Hemphill L."/>
            <person name="Shang Y."/>
            <person name="Youmans B."/>
            <person name="Ayvaz T."/>
            <person name="Ross M."/>
            <person name="Santibanez J."/>
            <person name="Aqrawi P."/>
            <person name="Gross S."/>
            <person name="Joshi V."/>
            <person name="Fowler G."/>
            <person name="Nazareth L."/>
            <person name="Reid J."/>
            <person name="Worley K."/>
            <person name="Petrosino J."/>
            <person name="Highlander S."/>
            <person name="Gibbs R."/>
        </authorList>
    </citation>
    <scope>NUCLEOTIDE SEQUENCE [LARGE SCALE GENOMIC DNA]</scope>
    <source>
        <strain evidence="1 2">ATCC 23263</strain>
    </source>
</reference>
<dbReference type="AlphaFoldDB" id="E6MJI6"/>
<evidence type="ECO:0000313" key="1">
    <source>
        <dbReference type="EMBL" id="EFV00722.1"/>
    </source>
</evidence>
<dbReference type="EMBL" id="AEQN01000028">
    <property type="protein sequence ID" value="EFV00722.1"/>
    <property type="molecule type" value="Genomic_DNA"/>
</dbReference>
<gene>
    <name evidence="1" type="ORF">HMP0721_2171</name>
</gene>
<comment type="caution">
    <text evidence="1">The sequence shown here is derived from an EMBL/GenBank/DDBJ whole genome shotgun (WGS) entry which is preliminary data.</text>
</comment>
<keyword evidence="2" id="KW-1185">Reference proteome</keyword>
<organism evidence="1 2">
    <name type="scientific">Pseudoramibacter alactolyticus ATCC 23263</name>
    <dbReference type="NCBI Taxonomy" id="887929"/>
    <lineage>
        <taxon>Bacteria</taxon>
        <taxon>Bacillati</taxon>
        <taxon>Bacillota</taxon>
        <taxon>Clostridia</taxon>
        <taxon>Eubacteriales</taxon>
        <taxon>Eubacteriaceae</taxon>
        <taxon>Pseudoramibacter</taxon>
    </lineage>
</organism>